<evidence type="ECO:0000256" key="3">
    <source>
        <dbReference type="ARBA" id="ARBA00022741"/>
    </source>
</evidence>
<dbReference type="EMBL" id="CM026421">
    <property type="protein sequence ID" value="KAG0589629.1"/>
    <property type="molecule type" value="Genomic_DNA"/>
</dbReference>
<dbReference type="InterPro" id="IPR000873">
    <property type="entry name" value="AMP-dep_synth/lig_dom"/>
</dbReference>
<dbReference type="Pfam" id="PF13193">
    <property type="entry name" value="AMP-binding_C"/>
    <property type="match status" value="1"/>
</dbReference>
<dbReference type="GO" id="GO:0016405">
    <property type="term" value="F:CoA-ligase activity"/>
    <property type="evidence" value="ECO:0007669"/>
    <property type="project" value="TreeGrafter"/>
</dbReference>
<proteinExistence type="inferred from homology"/>
<dbReference type="InterPro" id="IPR045851">
    <property type="entry name" value="AMP-bd_C_sf"/>
</dbReference>
<evidence type="ECO:0000259" key="6">
    <source>
        <dbReference type="Pfam" id="PF13193"/>
    </source>
</evidence>
<dbReference type="PROSITE" id="PS00455">
    <property type="entry name" value="AMP_BINDING"/>
    <property type="match status" value="1"/>
</dbReference>
<keyword evidence="3" id="KW-0547">Nucleotide-binding</keyword>
<evidence type="ECO:0000256" key="1">
    <source>
        <dbReference type="ARBA" id="ARBA00006432"/>
    </source>
</evidence>
<dbReference type="Gene3D" id="3.40.50.12780">
    <property type="entry name" value="N-terminal domain of ligase-like"/>
    <property type="match status" value="1"/>
</dbReference>
<dbReference type="Gene3D" id="3.30.300.30">
    <property type="match status" value="1"/>
</dbReference>
<sequence length="555" mass="60362">MAGMEHLPEGTDARSGYRASDGVYYSKRRPVWIPQTPGLDLLSFLLAPQFGDRQALVDAPSGQSWSYAQLERRVRVVAAGLYKQLGVRQYDVVMLLAPNCIEFAVIFLAVVSLGATLTTVNQVNTALEIQKQMNDAGAKFIITTAALVEKVAGVDLPVVIFGENEVVPSFGSKATYRYSEFLRADPDGLPKVKFSQDDTAALLYSSGTTGLSKGVAVTHRNFISCICVFNSGQDEPLSPDHKLLLVLPMFHVYGLAICTVSSLARGMSVVVLPQFDFVKMLSAIQTYQITHVPCVPPIIIALAKQDVVLKFNLSSVVQFGSGAAPLGKEIMDACAKRFPNVKIKQGYGLTESCACCSTSPTEVDDMAAHFGASGILLPNMQAMVVDPATNKPMPPTKQGEFWIRGPVIMKEYLNNPKATADCLDGDGWLHTGDLVVVDEDGYIFVMDRLKELIKYNAFQVAPAELEALLLSHPAILDCAVIPYPDETAGQIPMAFIVRQPGKQLSEDEIMDWVAKQVAPYKKVRKVAFIATIPKSAAGKILRRELVQTTAAKARL</sequence>
<comment type="caution">
    <text evidence="7">The sequence shown here is derived from an EMBL/GenBank/DDBJ whole genome shotgun (WGS) entry which is preliminary data.</text>
</comment>
<dbReference type="InterPro" id="IPR020845">
    <property type="entry name" value="AMP-binding_CS"/>
</dbReference>
<comment type="similarity">
    <text evidence="1">Belongs to the ATP-dependent AMP-binding enzyme family.</text>
</comment>
<evidence type="ECO:0000313" key="7">
    <source>
        <dbReference type="EMBL" id="KAG0589629.1"/>
    </source>
</evidence>
<dbReference type="SUPFAM" id="SSF56801">
    <property type="entry name" value="Acetyl-CoA synthetase-like"/>
    <property type="match status" value="1"/>
</dbReference>
<keyword evidence="8" id="KW-1185">Reference proteome</keyword>
<gene>
    <name evidence="7" type="ORF">KC19_1G034900</name>
</gene>
<evidence type="ECO:0000256" key="2">
    <source>
        <dbReference type="ARBA" id="ARBA00022598"/>
    </source>
</evidence>
<dbReference type="FunFam" id="3.40.50.12780:FF:000003">
    <property type="entry name" value="Long-chain-fatty-acid--CoA ligase FadD"/>
    <property type="match status" value="1"/>
</dbReference>
<dbReference type="InterPro" id="IPR025110">
    <property type="entry name" value="AMP-bd_C"/>
</dbReference>
<reference evidence="7" key="1">
    <citation type="submission" date="2020-06" db="EMBL/GenBank/DDBJ databases">
        <title>WGS assembly of Ceratodon purpureus strain R40.</title>
        <authorList>
            <person name="Carey S.B."/>
            <person name="Jenkins J."/>
            <person name="Shu S."/>
            <person name="Lovell J.T."/>
            <person name="Sreedasyam A."/>
            <person name="Maumus F."/>
            <person name="Tiley G.P."/>
            <person name="Fernandez-Pozo N."/>
            <person name="Barry K."/>
            <person name="Chen C."/>
            <person name="Wang M."/>
            <person name="Lipzen A."/>
            <person name="Daum C."/>
            <person name="Saski C.A."/>
            <person name="Payton A.C."/>
            <person name="Mcbreen J.C."/>
            <person name="Conrad R.E."/>
            <person name="Kollar L.M."/>
            <person name="Olsson S."/>
            <person name="Huttunen S."/>
            <person name="Landis J.B."/>
            <person name="Wickett N.J."/>
            <person name="Johnson M.G."/>
            <person name="Rensing S.A."/>
            <person name="Grimwood J."/>
            <person name="Schmutz J."/>
            <person name="Mcdaniel S.F."/>
        </authorList>
    </citation>
    <scope>NUCLEOTIDE SEQUENCE</scope>
    <source>
        <strain evidence="7">R40</strain>
    </source>
</reference>
<evidence type="ECO:0000256" key="4">
    <source>
        <dbReference type="ARBA" id="ARBA00022840"/>
    </source>
</evidence>
<dbReference type="Pfam" id="PF00501">
    <property type="entry name" value="AMP-binding"/>
    <property type="match status" value="1"/>
</dbReference>
<evidence type="ECO:0008006" key="9">
    <source>
        <dbReference type="Google" id="ProtNLM"/>
    </source>
</evidence>
<organism evidence="7 8">
    <name type="scientific">Ceratodon purpureus</name>
    <name type="common">Fire moss</name>
    <name type="synonym">Dicranum purpureum</name>
    <dbReference type="NCBI Taxonomy" id="3225"/>
    <lineage>
        <taxon>Eukaryota</taxon>
        <taxon>Viridiplantae</taxon>
        <taxon>Streptophyta</taxon>
        <taxon>Embryophyta</taxon>
        <taxon>Bryophyta</taxon>
        <taxon>Bryophytina</taxon>
        <taxon>Bryopsida</taxon>
        <taxon>Dicranidae</taxon>
        <taxon>Pseudoditrichales</taxon>
        <taxon>Ditrichaceae</taxon>
        <taxon>Ceratodon</taxon>
    </lineage>
</organism>
<dbReference type="Proteomes" id="UP000822688">
    <property type="component" value="Chromosome 1"/>
</dbReference>
<dbReference type="CDD" id="cd05904">
    <property type="entry name" value="4CL"/>
    <property type="match status" value="1"/>
</dbReference>
<feature type="domain" description="AMP-binding enzyme C-terminal" evidence="6">
    <location>
        <begin position="464"/>
        <end position="539"/>
    </location>
</feature>
<accession>A0A8T0J3C4</accession>
<dbReference type="PANTHER" id="PTHR24096">
    <property type="entry name" value="LONG-CHAIN-FATTY-ACID--COA LIGASE"/>
    <property type="match status" value="1"/>
</dbReference>
<dbReference type="AlphaFoldDB" id="A0A8T0J3C4"/>
<dbReference type="InterPro" id="IPR042099">
    <property type="entry name" value="ANL_N_sf"/>
</dbReference>
<evidence type="ECO:0000313" key="8">
    <source>
        <dbReference type="Proteomes" id="UP000822688"/>
    </source>
</evidence>
<evidence type="ECO:0000259" key="5">
    <source>
        <dbReference type="Pfam" id="PF00501"/>
    </source>
</evidence>
<dbReference type="GO" id="GO:0005524">
    <property type="term" value="F:ATP binding"/>
    <property type="evidence" value="ECO:0007669"/>
    <property type="project" value="UniProtKB-KW"/>
</dbReference>
<keyword evidence="2" id="KW-0436">Ligase</keyword>
<name>A0A8T0J3C4_CERPU</name>
<dbReference type="PANTHER" id="PTHR24096:SF425">
    <property type="entry name" value="4-COUMARATE--COA LIGASE-LIKE 7"/>
    <property type="match status" value="1"/>
</dbReference>
<keyword evidence="4" id="KW-0067">ATP-binding</keyword>
<dbReference type="FunFam" id="3.30.300.30:FF:000007">
    <property type="entry name" value="4-coumarate--CoA ligase 2"/>
    <property type="match status" value="1"/>
</dbReference>
<feature type="domain" description="AMP-dependent synthetase/ligase" evidence="5">
    <location>
        <begin position="48"/>
        <end position="413"/>
    </location>
</feature>
<protein>
    <recommendedName>
        <fullName evidence="9">4-coumarate--CoA ligase</fullName>
    </recommendedName>
</protein>